<reference evidence="1" key="2">
    <citation type="submission" date="2025-08" db="UniProtKB">
        <authorList>
            <consortium name="Ensembl"/>
        </authorList>
    </citation>
    <scope>IDENTIFICATION</scope>
</reference>
<dbReference type="AlphaFoldDB" id="H2YAJ8"/>
<reference evidence="1" key="3">
    <citation type="submission" date="2025-09" db="UniProtKB">
        <authorList>
            <consortium name="Ensembl"/>
        </authorList>
    </citation>
    <scope>IDENTIFICATION</scope>
</reference>
<proteinExistence type="predicted"/>
<sequence length="174" mass="19707">MCTNWGNKQIVTGNVDPRMRNFCSTVFNITPSALPSGVRGYLTKTFPGKFQSTVPVYVAAPPSVIKGISGAFMKHQQEYQLKYYDGRDLYNFLNKEYLLKKCGFLRTNLNDLMSLLETEISIQSSIFFGSQLSSWTDNVKASRKLKRRKSSITRTGKNVDVIATKFSSKKYTLT</sequence>
<dbReference type="InParanoid" id="H2YAJ8"/>
<dbReference type="Proteomes" id="UP000007875">
    <property type="component" value="Unassembled WGS sequence"/>
</dbReference>
<evidence type="ECO:0000313" key="2">
    <source>
        <dbReference type="Proteomes" id="UP000007875"/>
    </source>
</evidence>
<reference evidence="2" key="1">
    <citation type="submission" date="2003-08" db="EMBL/GenBank/DDBJ databases">
        <authorList>
            <person name="Birren B."/>
            <person name="Nusbaum C."/>
            <person name="Abebe A."/>
            <person name="Abouelleil A."/>
            <person name="Adekoya E."/>
            <person name="Ait-zahra M."/>
            <person name="Allen N."/>
            <person name="Allen T."/>
            <person name="An P."/>
            <person name="Anderson M."/>
            <person name="Anderson S."/>
            <person name="Arachchi H."/>
            <person name="Armbruster J."/>
            <person name="Bachantsang P."/>
            <person name="Baldwin J."/>
            <person name="Barry A."/>
            <person name="Bayul T."/>
            <person name="Blitshsteyn B."/>
            <person name="Bloom T."/>
            <person name="Blye J."/>
            <person name="Boguslavskiy L."/>
            <person name="Borowsky M."/>
            <person name="Boukhgalter B."/>
            <person name="Brunache A."/>
            <person name="Butler J."/>
            <person name="Calixte N."/>
            <person name="Calvo S."/>
            <person name="Camarata J."/>
            <person name="Campo K."/>
            <person name="Chang J."/>
            <person name="Cheshatsang Y."/>
            <person name="Citroen M."/>
            <person name="Collymore A."/>
            <person name="Considine T."/>
            <person name="Cook A."/>
            <person name="Cooke P."/>
            <person name="Corum B."/>
            <person name="Cuomo C."/>
            <person name="David R."/>
            <person name="Dawoe T."/>
            <person name="Degray S."/>
            <person name="Dodge S."/>
            <person name="Dooley K."/>
            <person name="Dorje P."/>
            <person name="Dorjee K."/>
            <person name="Dorris L."/>
            <person name="Duffey N."/>
            <person name="Dupes A."/>
            <person name="Elkins T."/>
            <person name="Engels R."/>
            <person name="Erickson J."/>
            <person name="Farina A."/>
            <person name="Faro S."/>
            <person name="Ferreira P."/>
            <person name="Fischer H."/>
            <person name="Fitzgerald M."/>
            <person name="Foley K."/>
            <person name="Gage D."/>
            <person name="Galagan J."/>
            <person name="Gearin G."/>
            <person name="Gnerre S."/>
            <person name="Gnirke A."/>
            <person name="Goyette A."/>
            <person name="Graham J."/>
            <person name="Grandbois E."/>
            <person name="Gyaltsen K."/>
            <person name="Hafez N."/>
            <person name="Hagopian D."/>
            <person name="Hagos B."/>
            <person name="Hall J."/>
            <person name="Hatcher B."/>
            <person name="Heller A."/>
            <person name="Higgins H."/>
            <person name="Honan T."/>
            <person name="Horn A."/>
            <person name="Houde N."/>
            <person name="Hughes L."/>
            <person name="Hulme W."/>
            <person name="Husby E."/>
            <person name="Iliev I."/>
            <person name="Jaffe D."/>
            <person name="Jones C."/>
            <person name="Kamal M."/>
            <person name="Kamat A."/>
            <person name="Kamvysselis M."/>
            <person name="Karlsson E."/>
            <person name="Kells C."/>
            <person name="Kieu A."/>
            <person name="Kisner P."/>
            <person name="Kodira C."/>
            <person name="Kulbokas E."/>
            <person name="Labutti K."/>
            <person name="Lama D."/>
            <person name="Landers T."/>
            <person name="Leger J."/>
            <person name="Levine S."/>
            <person name="Lewis D."/>
            <person name="Lewis T."/>
            <person name="Lindblad-toh K."/>
            <person name="Liu X."/>
            <person name="Lokyitsang T."/>
            <person name="Lokyitsang Y."/>
            <person name="Lucien O."/>
            <person name="Lui A."/>
            <person name="Ma L.J."/>
            <person name="Mabbitt R."/>
            <person name="Macdonald J."/>
            <person name="Maclean C."/>
            <person name="Major J."/>
            <person name="Manning J."/>
            <person name="Marabella R."/>
            <person name="Maru K."/>
            <person name="Matthews C."/>
            <person name="Mauceli E."/>
            <person name="Mccarthy M."/>
            <person name="Mcdonough S."/>
            <person name="Mcghee T."/>
            <person name="Meldrim J."/>
            <person name="Meneus L."/>
            <person name="Mesirov J."/>
            <person name="Mihalev A."/>
            <person name="Mihova T."/>
            <person name="Mikkelsen T."/>
            <person name="Mlenga V."/>
            <person name="Moru K."/>
            <person name="Mozes J."/>
            <person name="Mulrain L."/>
            <person name="Munson G."/>
            <person name="Naylor J."/>
            <person name="Newes C."/>
            <person name="Nguyen C."/>
            <person name="Nguyen N."/>
            <person name="Nguyen T."/>
            <person name="Nicol R."/>
            <person name="Nielsen C."/>
            <person name="Nizzari M."/>
            <person name="Norbu C."/>
            <person name="Norbu N."/>
            <person name="O'donnell P."/>
            <person name="Okoawo O."/>
            <person name="O'leary S."/>
            <person name="Omotosho B."/>
            <person name="O'neill K."/>
            <person name="Osman S."/>
            <person name="Parker S."/>
            <person name="Perrin D."/>
            <person name="Phunkhang P."/>
            <person name="Piqani B."/>
            <person name="Purcell S."/>
            <person name="Rachupka T."/>
            <person name="Ramasamy U."/>
            <person name="Rameau R."/>
            <person name="Ray V."/>
            <person name="Raymond C."/>
            <person name="Retta R."/>
            <person name="Richardson S."/>
            <person name="Rise C."/>
            <person name="Rodriguez J."/>
            <person name="Rogers J."/>
            <person name="Rogov P."/>
            <person name="Rutman M."/>
            <person name="Schupbach R."/>
            <person name="Seaman C."/>
            <person name="Settipalli S."/>
            <person name="Sharpe T."/>
            <person name="Sheridan J."/>
            <person name="Sherpa N."/>
            <person name="Shi J."/>
            <person name="Smirnov S."/>
            <person name="Smith C."/>
            <person name="Sougnez C."/>
            <person name="Spencer B."/>
            <person name="Stalker J."/>
            <person name="Stange-thomann N."/>
            <person name="Stavropoulos S."/>
            <person name="Stetson K."/>
            <person name="Stone C."/>
            <person name="Stone S."/>
            <person name="Stubbs M."/>
            <person name="Talamas J."/>
            <person name="Tchuinga P."/>
            <person name="Tenzing P."/>
            <person name="Tesfaye S."/>
            <person name="Theodore J."/>
            <person name="Thoulutsang Y."/>
            <person name="Topham K."/>
            <person name="Towey S."/>
            <person name="Tsamla T."/>
            <person name="Tsomo N."/>
            <person name="Vallee D."/>
            <person name="Vassiliev H."/>
            <person name="Venkataraman V."/>
            <person name="Vinson J."/>
            <person name="Vo A."/>
            <person name="Wade C."/>
            <person name="Wang S."/>
            <person name="Wangchuk T."/>
            <person name="Wangdi T."/>
            <person name="Whittaker C."/>
            <person name="Wilkinson J."/>
            <person name="Wu Y."/>
            <person name="Wyman D."/>
            <person name="Yadav S."/>
            <person name="Yang S."/>
            <person name="Yang X."/>
            <person name="Yeager S."/>
            <person name="Yee E."/>
            <person name="Young G."/>
            <person name="Zainoun J."/>
            <person name="Zembeck L."/>
            <person name="Zimmer A."/>
            <person name="Zody M."/>
            <person name="Lander E."/>
        </authorList>
    </citation>
    <scope>NUCLEOTIDE SEQUENCE [LARGE SCALE GENOMIC DNA]</scope>
</reference>
<organism evidence="1 2">
    <name type="scientific">Ciona savignyi</name>
    <name type="common">Pacific transparent sea squirt</name>
    <dbReference type="NCBI Taxonomy" id="51511"/>
    <lineage>
        <taxon>Eukaryota</taxon>
        <taxon>Metazoa</taxon>
        <taxon>Chordata</taxon>
        <taxon>Tunicata</taxon>
        <taxon>Ascidiacea</taxon>
        <taxon>Phlebobranchia</taxon>
        <taxon>Cionidae</taxon>
        <taxon>Ciona</taxon>
    </lineage>
</organism>
<dbReference type="HOGENOM" id="CLU_1539477_0_0_1"/>
<protein>
    <submittedName>
        <fullName evidence="1">Uncharacterized protein</fullName>
    </submittedName>
</protein>
<accession>H2YAJ8</accession>
<keyword evidence="2" id="KW-1185">Reference proteome</keyword>
<evidence type="ECO:0000313" key="1">
    <source>
        <dbReference type="Ensembl" id="ENSCSAVP00000002346.1"/>
    </source>
</evidence>
<dbReference type="Ensembl" id="ENSCSAVT00000002384.1">
    <property type="protein sequence ID" value="ENSCSAVP00000002346.1"/>
    <property type="gene ID" value="ENSCSAVG00000001377.1"/>
</dbReference>
<name>H2YAJ8_CIOSA</name>